<dbReference type="KEGG" id="vg:77944391"/>
<accession>A0AAE8YFN1</accession>
<protein>
    <submittedName>
        <fullName evidence="1">Uncharacterized protein</fullName>
    </submittedName>
</protein>
<dbReference type="Proteomes" id="UP000828188">
    <property type="component" value="Segment"/>
</dbReference>
<dbReference type="GeneID" id="77944391"/>
<keyword evidence="2" id="KW-1185">Reference proteome</keyword>
<dbReference type="EMBL" id="OK665842">
    <property type="protein sequence ID" value="UEW68646.1"/>
    <property type="molecule type" value="Genomic_DNA"/>
</dbReference>
<name>A0AAE8YFN1_9CAUD</name>
<dbReference type="InterPro" id="IPR048474">
    <property type="entry name" value="M1E1E6-like_sf"/>
</dbReference>
<reference evidence="1" key="1">
    <citation type="submission" date="2021-10" db="EMBL/GenBank/DDBJ databases">
        <authorList>
            <person name="Gelman D."/>
            <person name="Alkalay-Oren S."/>
            <person name="Coppenhagen-Glazer S."/>
            <person name="Hazan R."/>
        </authorList>
    </citation>
    <scope>NUCLEOTIDE SEQUENCE</scope>
</reference>
<dbReference type="RefSeq" id="YP_010668248.1">
    <property type="nucleotide sequence ID" value="NC_070955.1"/>
</dbReference>
<evidence type="ECO:0000313" key="1">
    <source>
        <dbReference type="EMBL" id="UEW68646.1"/>
    </source>
</evidence>
<sequence>MDREYLFKYHTKRWGHSETLRISKTSTGWHIQHLAINGDSDKTGKPILYANFHQDYVKFPTGLGGFFEFIWDELENGNIDEDRAQQLFDELGEWVANCEMSQPVWRGWNA</sequence>
<evidence type="ECO:0000313" key="2">
    <source>
        <dbReference type="Proteomes" id="UP000828188"/>
    </source>
</evidence>
<proteinExistence type="predicted"/>
<organism evidence="1 2">
    <name type="scientific">Burkholderia phage BgManors32</name>
    <dbReference type="NCBI Taxonomy" id="2894335"/>
    <lineage>
        <taxon>Viruses</taxon>
        <taxon>Duplodnaviria</taxon>
        <taxon>Heunggongvirae</taxon>
        <taxon>Uroviricota</taxon>
        <taxon>Caudoviricetes</taxon>
        <taxon>Bigmanorsvirus</taxon>
        <taxon>Bigmanorsvirus bgmanors32</taxon>
    </lineage>
</organism>
<dbReference type="Gene3D" id="3.30.2210.10">
    <property type="entry name" value="Integron cassette protein superfamily"/>
    <property type="match status" value="1"/>
</dbReference>